<dbReference type="SMART" id="SM00220">
    <property type="entry name" value="S_TKc"/>
    <property type="match status" value="1"/>
</dbReference>
<dbReference type="EMBL" id="JAUSUC010000017">
    <property type="protein sequence ID" value="MDQ0215291.1"/>
    <property type="molecule type" value="Genomic_DNA"/>
</dbReference>
<evidence type="ECO:0000256" key="3">
    <source>
        <dbReference type="ARBA" id="ARBA00022741"/>
    </source>
</evidence>
<accession>A0AAJ1T249</accession>
<sequence>MNERMKTMKMPINNELETFRMKAENPTERLKYEDTSTAAMPSGSTTERILEDDPNPTLKMEDGIQATQLLETNRESNGYIQVGDQINQTYHLVKNLTYNTGEATLFICERAGTSFVAKVYHEHFMPKDEVSERIRSINSPYVIPIVDKGIDEQSNRYYEILPYYRNGDLAKQERFTIKQIVDMIIPSMNEGLKAIHDQGVVHRDIKPNNVFLSDDRSYVILGDFGISSTLDRGSVIFTGNANRTNGYAAPEVYNRLISKENDYYSFGITLLELALGVHPFKGLSEEQIMKVTLMDPITIPVSIPNSFAQLIKGLTRKDRNVRWGYEEVKRWLNGENVTVLEDPSIRTIRPYQFLGKEIDQLDELALAFAKNWHEAKKHLYRGLVSDFVKQFGQDYQLKVMECEEILNQDMGLFQLITELYPDGPLCWKGEIFENLELLGEAIHHCIPNIHPTIAEMLEHGIILAYTKNLKEDHHQLIVEIERMTELSKSNISSAYFQLFFTLSNRNEFIIEGEILQSLDDLIQFLQHHESEIDRLSKELLKSHYFFAWLKHLGNEKQLKQWGTGPIERMY</sequence>
<comment type="caution">
    <text evidence="8">The sequence shown here is derived from an EMBL/GenBank/DDBJ whole genome shotgun (WGS) entry which is preliminary data.</text>
</comment>
<dbReference type="PROSITE" id="PS00108">
    <property type="entry name" value="PROTEIN_KINASE_ST"/>
    <property type="match status" value="1"/>
</dbReference>
<keyword evidence="1" id="KW-0723">Serine/threonine-protein kinase</keyword>
<dbReference type="Gene3D" id="1.10.510.10">
    <property type="entry name" value="Transferase(Phosphotransferase) domain 1"/>
    <property type="match status" value="1"/>
</dbReference>
<dbReference type="Pfam" id="PF00069">
    <property type="entry name" value="Pkinase"/>
    <property type="match status" value="1"/>
</dbReference>
<feature type="domain" description="Protein kinase" evidence="7">
    <location>
        <begin position="66"/>
        <end position="332"/>
    </location>
</feature>
<dbReference type="PROSITE" id="PS50011">
    <property type="entry name" value="PROTEIN_KINASE_DOM"/>
    <property type="match status" value="1"/>
</dbReference>
<proteinExistence type="predicted"/>
<protein>
    <recommendedName>
        <fullName evidence="7">Protein kinase domain-containing protein</fullName>
    </recommendedName>
</protein>
<evidence type="ECO:0000256" key="2">
    <source>
        <dbReference type="ARBA" id="ARBA00022679"/>
    </source>
</evidence>
<evidence type="ECO:0000259" key="7">
    <source>
        <dbReference type="PROSITE" id="PS50011"/>
    </source>
</evidence>
<keyword evidence="5" id="KW-0067">ATP-binding</keyword>
<evidence type="ECO:0000256" key="5">
    <source>
        <dbReference type="ARBA" id="ARBA00022840"/>
    </source>
</evidence>
<evidence type="ECO:0000256" key="4">
    <source>
        <dbReference type="ARBA" id="ARBA00022777"/>
    </source>
</evidence>
<gene>
    <name evidence="8" type="ORF">J2S13_001691</name>
</gene>
<dbReference type="GO" id="GO:0005524">
    <property type="term" value="F:ATP binding"/>
    <property type="evidence" value="ECO:0007669"/>
    <property type="project" value="UniProtKB-KW"/>
</dbReference>
<evidence type="ECO:0000313" key="9">
    <source>
        <dbReference type="Proteomes" id="UP001237207"/>
    </source>
</evidence>
<dbReference type="RefSeq" id="WP_307257287.1">
    <property type="nucleotide sequence ID" value="NZ_JAUSUC010000017.1"/>
</dbReference>
<dbReference type="InterPro" id="IPR011009">
    <property type="entry name" value="Kinase-like_dom_sf"/>
</dbReference>
<dbReference type="GO" id="GO:0004674">
    <property type="term" value="F:protein serine/threonine kinase activity"/>
    <property type="evidence" value="ECO:0007669"/>
    <property type="project" value="UniProtKB-KW"/>
</dbReference>
<evidence type="ECO:0000256" key="6">
    <source>
        <dbReference type="SAM" id="MobiDB-lite"/>
    </source>
</evidence>
<keyword evidence="9" id="KW-1185">Reference proteome</keyword>
<keyword evidence="3" id="KW-0547">Nucleotide-binding</keyword>
<reference evidence="8" key="1">
    <citation type="submission" date="2023-07" db="EMBL/GenBank/DDBJ databases">
        <title>Genomic Encyclopedia of Type Strains, Phase IV (KMG-IV): sequencing the most valuable type-strain genomes for metagenomic binning, comparative biology and taxonomic classification.</title>
        <authorList>
            <person name="Goeker M."/>
        </authorList>
    </citation>
    <scope>NUCLEOTIDE SEQUENCE</scope>
    <source>
        <strain evidence="8">DSM 23947</strain>
    </source>
</reference>
<dbReference type="SUPFAM" id="SSF56112">
    <property type="entry name" value="Protein kinase-like (PK-like)"/>
    <property type="match status" value="1"/>
</dbReference>
<dbReference type="Proteomes" id="UP001237207">
    <property type="component" value="Unassembled WGS sequence"/>
</dbReference>
<evidence type="ECO:0000313" key="8">
    <source>
        <dbReference type="EMBL" id="MDQ0215291.1"/>
    </source>
</evidence>
<feature type="region of interest" description="Disordered" evidence="6">
    <location>
        <begin position="33"/>
        <end position="53"/>
    </location>
</feature>
<dbReference type="InterPro" id="IPR008271">
    <property type="entry name" value="Ser/Thr_kinase_AS"/>
</dbReference>
<dbReference type="PANTHER" id="PTHR24351">
    <property type="entry name" value="RIBOSOMAL PROTEIN S6 KINASE"/>
    <property type="match status" value="1"/>
</dbReference>
<feature type="compositionally biased region" description="Polar residues" evidence="6">
    <location>
        <begin position="35"/>
        <end position="47"/>
    </location>
</feature>
<organism evidence="8 9">
    <name type="scientific">Oikeobacillus pervagus</name>
    <dbReference type="NCBI Taxonomy" id="1325931"/>
    <lineage>
        <taxon>Bacteria</taxon>
        <taxon>Bacillati</taxon>
        <taxon>Bacillota</taxon>
        <taxon>Bacilli</taxon>
        <taxon>Bacillales</taxon>
        <taxon>Bacillaceae</taxon>
        <taxon>Oikeobacillus</taxon>
    </lineage>
</organism>
<dbReference type="AlphaFoldDB" id="A0AAJ1T249"/>
<keyword evidence="4" id="KW-0418">Kinase</keyword>
<name>A0AAJ1T249_9BACI</name>
<evidence type="ECO:0000256" key="1">
    <source>
        <dbReference type="ARBA" id="ARBA00022527"/>
    </source>
</evidence>
<keyword evidence="2" id="KW-0808">Transferase</keyword>
<dbReference type="CDD" id="cd14014">
    <property type="entry name" value="STKc_PknB_like"/>
    <property type="match status" value="1"/>
</dbReference>
<dbReference type="InterPro" id="IPR000719">
    <property type="entry name" value="Prot_kinase_dom"/>
</dbReference>